<name>A0A7W4YZX4_9ACTN</name>
<evidence type="ECO:0000313" key="3">
    <source>
        <dbReference type="Proteomes" id="UP000589626"/>
    </source>
</evidence>
<comment type="caution">
    <text evidence="2">The sequence shown here is derived from an EMBL/GenBank/DDBJ whole genome shotgun (WGS) entry which is preliminary data.</text>
</comment>
<keyword evidence="3" id="KW-1185">Reference proteome</keyword>
<evidence type="ECO:0000259" key="1">
    <source>
        <dbReference type="Pfam" id="PF14280"/>
    </source>
</evidence>
<sequence length="162" mass="17736">MPVGDGSPKQKERFSRAWVIAAASAADFTYEIVADDERGVDMTVHSHEHTLDFQLKATSNPEVQEDCLIHDLDIRTYNLLRSVTRSGYGVLALIVVGPDTGTWHSMNDSGTKLAHSAYYLPLFGLPETTNEATVRLKVPTSNLLTSAAMQALMDAQAARWAS</sequence>
<dbReference type="Proteomes" id="UP000589626">
    <property type="component" value="Unassembled WGS sequence"/>
</dbReference>
<dbReference type="EMBL" id="JACHWR010000001">
    <property type="protein sequence ID" value="MBB3041372.1"/>
    <property type="molecule type" value="Genomic_DNA"/>
</dbReference>
<dbReference type="Pfam" id="PF14280">
    <property type="entry name" value="DUF4365"/>
    <property type="match status" value="1"/>
</dbReference>
<dbReference type="AlphaFoldDB" id="A0A7W4YZX4"/>
<reference evidence="2 3" key="1">
    <citation type="submission" date="2020-08" db="EMBL/GenBank/DDBJ databases">
        <title>Sequencing the genomes of 1000 actinobacteria strains.</title>
        <authorList>
            <person name="Klenk H.-P."/>
        </authorList>
    </citation>
    <scope>NUCLEOTIDE SEQUENCE [LARGE SCALE GENOMIC DNA]</scope>
    <source>
        <strain evidence="2 3">DSM 105498</strain>
    </source>
</reference>
<evidence type="ECO:0000313" key="2">
    <source>
        <dbReference type="EMBL" id="MBB3041372.1"/>
    </source>
</evidence>
<gene>
    <name evidence="2" type="ORF">FHU40_001173</name>
</gene>
<dbReference type="RefSeq" id="WP_183591282.1">
    <property type="nucleotide sequence ID" value="NZ_JACHWR010000001.1"/>
</dbReference>
<organism evidence="2 3">
    <name type="scientific">Nocardioides soli</name>
    <dbReference type="NCBI Taxonomy" id="1036020"/>
    <lineage>
        <taxon>Bacteria</taxon>
        <taxon>Bacillati</taxon>
        <taxon>Actinomycetota</taxon>
        <taxon>Actinomycetes</taxon>
        <taxon>Propionibacteriales</taxon>
        <taxon>Nocardioidaceae</taxon>
        <taxon>Nocardioides</taxon>
    </lineage>
</organism>
<feature type="domain" description="DUF4365" evidence="1">
    <location>
        <begin position="12"/>
        <end position="154"/>
    </location>
</feature>
<dbReference type="InterPro" id="IPR025375">
    <property type="entry name" value="DUF4365"/>
</dbReference>
<proteinExistence type="predicted"/>
<protein>
    <recommendedName>
        <fullName evidence="1">DUF4365 domain-containing protein</fullName>
    </recommendedName>
</protein>
<accession>A0A7W4YZX4</accession>